<protein>
    <recommendedName>
        <fullName evidence="3">TerB-C domain-containing protein</fullName>
    </recommendedName>
</protein>
<comment type="caution">
    <text evidence="1">The sequence shown here is derived from an EMBL/GenBank/DDBJ whole genome shotgun (WGS) entry which is preliminary data.</text>
</comment>
<dbReference type="EMBL" id="BLAY01000002">
    <property type="protein sequence ID" value="GET35473.1"/>
    <property type="molecule type" value="Genomic_DNA"/>
</dbReference>
<accession>A0AAV3X2H7</accession>
<dbReference type="AlphaFoldDB" id="A0AAV3X2H7"/>
<dbReference type="Proteomes" id="UP001050975">
    <property type="component" value="Unassembled WGS sequence"/>
</dbReference>
<proteinExistence type="predicted"/>
<evidence type="ECO:0000313" key="1">
    <source>
        <dbReference type="EMBL" id="GET35473.1"/>
    </source>
</evidence>
<gene>
    <name evidence="1" type="ORF">MiSe_02150</name>
</gene>
<reference evidence="1" key="1">
    <citation type="submission" date="2019-10" db="EMBL/GenBank/DDBJ databases">
        <title>Draft genome sequece of Microseira wollei NIES-4236.</title>
        <authorList>
            <person name="Yamaguchi H."/>
            <person name="Suzuki S."/>
            <person name="Kawachi M."/>
        </authorList>
    </citation>
    <scope>NUCLEOTIDE SEQUENCE</scope>
    <source>
        <strain evidence="1">NIES-4236</strain>
    </source>
</reference>
<organism evidence="1 2">
    <name type="scientific">Microseira wollei NIES-4236</name>
    <dbReference type="NCBI Taxonomy" id="2530354"/>
    <lineage>
        <taxon>Bacteria</taxon>
        <taxon>Bacillati</taxon>
        <taxon>Cyanobacteriota</taxon>
        <taxon>Cyanophyceae</taxon>
        <taxon>Oscillatoriophycideae</taxon>
        <taxon>Aerosakkonematales</taxon>
        <taxon>Aerosakkonemataceae</taxon>
        <taxon>Microseira</taxon>
    </lineage>
</organism>
<evidence type="ECO:0008006" key="3">
    <source>
        <dbReference type="Google" id="ProtNLM"/>
    </source>
</evidence>
<name>A0AAV3X2H7_9CYAN</name>
<sequence length="154" mass="17098">MSAAVNKTLLALVLALKDVQDLSEDEKDAFKDAADQLQLDPDNWEDYEDYLLTVVLANSDLNQRYQFAKSQLDALNGEIPSDLLPTPAELAAAIPTNQIPVTRGKLPVNDRYKSNEINNLAINVFSTANPPETAKKLSIIEKIQQFLQQSLKSK</sequence>
<evidence type="ECO:0000313" key="2">
    <source>
        <dbReference type="Proteomes" id="UP001050975"/>
    </source>
</evidence>
<keyword evidence="2" id="KW-1185">Reference proteome</keyword>